<sequence>MRLSDKDLETLKIMNEIEFDFESWNYSQYNFGCFFTKDTTDLTISVSFHNMGSQIDISSPGSGYRLGVRTYEPYLGNNNEVLFRNKVYGLVFGNIIITENSVSEIEYELLSKVLSKLDQHKDAWKLFWREDNDSPDSGSSPDSHTI</sequence>
<accession>K4F784</accession>
<reference evidence="1 2" key="1">
    <citation type="journal article" date="2014" name="Virology">
        <title>Supersize me: Cronobacter sakazakii phage GAP32.</title>
        <authorList>
            <person name="Abbasifar R."/>
            <person name="Griffiths M.W."/>
            <person name="Sabour P.M."/>
            <person name="Ackermann H.-W."/>
            <person name="Vandersteegen K."/>
            <person name="Lavigne R."/>
            <person name="Noben J.-P."/>
            <person name="Villa A.A."/>
            <person name="Abbasifar A."/>
            <person name="Nash J.H.E."/>
            <person name="Kropinski A.M."/>
        </authorList>
    </citation>
    <scope>NUCLEOTIDE SEQUENCE [LARGE SCALE GENOMIC DNA]</scope>
    <source>
        <strain evidence="1">GAP-32</strain>
    </source>
</reference>
<protein>
    <submittedName>
        <fullName evidence="1">Uncharacterized protein</fullName>
    </submittedName>
</protein>
<dbReference type="GeneID" id="13994198"/>
<evidence type="ECO:0000313" key="2">
    <source>
        <dbReference type="Proteomes" id="UP000000457"/>
    </source>
</evidence>
<gene>
    <name evidence="1" type="ORF">GAP32_452</name>
</gene>
<evidence type="ECO:0000313" key="1">
    <source>
        <dbReference type="EMBL" id="AFC21908.1"/>
    </source>
</evidence>
<keyword evidence="2" id="KW-1185">Reference proteome</keyword>
<name>K4F784_9CAUD</name>
<dbReference type="EMBL" id="JN882285">
    <property type="protein sequence ID" value="AFC21908.1"/>
    <property type="molecule type" value="Genomic_DNA"/>
</dbReference>
<organism evidence="1 2">
    <name type="scientific">Cronobacter phage vB_CsaM_GAP32</name>
    <dbReference type="NCBI Taxonomy" id="1141136"/>
    <lineage>
        <taxon>Viruses</taxon>
        <taxon>Duplodnaviria</taxon>
        <taxon>Heunggongvirae</taxon>
        <taxon>Uroviricota</taxon>
        <taxon>Caudoviricetes</taxon>
        <taxon>Mimasvirus</taxon>
        <taxon>Mimasvirus GAP32</taxon>
    </lineage>
</organism>
<dbReference type="KEGG" id="vg:13994198"/>
<dbReference type="RefSeq" id="YP_006987563.1">
    <property type="nucleotide sequence ID" value="NC_019401.1"/>
</dbReference>
<proteinExistence type="predicted"/>
<dbReference type="Proteomes" id="UP000000457">
    <property type="component" value="Segment"/>
</dbReference>